<comment type="caution">
    <text evidence="1">The sequence shown here is derived from an EMBL/GenBank/DDBJ whole genome shotgun (WGS) entry which is preliminary data.</text>
</comment>
<keyword evidence="2" id="KW-1185">Reference proteome</keyword>
<organism evidence="1 2">
    <name type="scientific">Arctium lappa</name>
    <name type="common">Greater burdock</name>
    <name type="synonym">Lappa major</name>
    <dbReference type="NCBI Taxonomy" id="4217"/>
    <lineage>
        <taxon>Eukaryota</taxon>
        <taxon>Viridiplantae</taxon>
        <taxon>Streptophyta</taxon>
        <taxon>Embryophyta</taxon>
        <taxon>Tracheophyta</taxon>
        <taxon>Spermatophyta</taxon>
        <taxon>Magnoliopsida</taxon>
        <taxon>eudicotyledons</taxon>
        <taxon>Gunneridae</taxon>
        <taxon>Pentapetalae</taxon>
        <taxon>asterids</taxon>
        <taxon>campanulids</taxon>
        <taxon>Asterales</taxon>
        <taxon>Asteraceae</taxon>
        <taxon>Carduoideae</taxon>
        <taxon>Cardueae</taxon>
        <taxon>Arctiinae</taxon>
        <taxon>Arctium</taxon>
    </lineage>
</organism>
<accession>A0ACB9EGC4</accession>
<reference evidence="2" key="1">
    <citation type="journal article" date="2022" name="Mol. Ecol. Resour.">
        <title>The genomes of chicory, endive, great burdock and yacon provide insights into Asteraceae palaeo-polyploidization history and plant inulin production.</title>
        <authorList>
            <person name="Fan W."/>
            <person name="Wang S."/>
            <person name="Wang H."/>
            <person name="Wang A."/>
            <person name="Jiang F."/>
            <person name="Liu H."/>
            <person name="Zhao H."/>
            <person name="Xu D."/>
            <person name="Zhang Y."/>
        </authorList>
    </citation>
    <scope>NUCLEOTIDE SEQUENCE [LARGE SCALE GENOMIC DNA]</scope>
    <source>
        <strain evidence="2">cv. Niubang</strain>
    </source>
</reference>
<evidence type="ECO:0000313" key="1">
    <source>
        <dbReference type="EMBL" id="KAI3757496.1"/>
    </source>
</evidence>
<gene>
    <name evidence="1" type="ORF">L6452_05035</name>
</gene>
<reference evidence="1 2" key="2">
    <citation type="journal article" date="2022" name="Mol. Ecol. Resour.">
        <title>The genomes of chicory, endive, great burdock and yacon provide insights into Asteraceae paleo-polyploidization history and plant inulin production.</title>
        <authorList>
            <person name="Fan W."/>
            <person name="Wang S."/>
            <person name="Wang H."/>
            <person name="Wang A."/>
            <person name="Jiang F."/>
            <person name="Liu H."/>
            <person name="Zhao H."/>
            <person name="Xu D."/>
            <person name="Zhang Y."/>
        </authorList>
    </citation>
    <scope>NUCLEOTIDE SEQUENCE [LARGE SCALE GENOMIC DNA]</scope>
    <source>
        <strain evidence="2">cv. Niubang</strain>
    </source>
</reference>
<name>A0ACB9EGC4_ARCLA</name>
<proteinExistence type="predicted"/>
<sequence>MEMVAAEEVNTIGINLTPPLHPLASSLHDSFLFSHCASCFSPLPPNPLHSSPLYCSPPCSTHHSPLHLSSAAHHLHHHPFHGQTSHLRLALLLLLQIKKHQPLKQYHRIHGLLTNRHKLLISTDDDELSTTIKTGARAMAAAIMMRDGAAVVDVESRYLLLEEAVLCMVLTNAVEVQDRFGRSVGVAVYDVSFSWINHSCSPNACYRFLPPESHGGGKRCLIRPASSDGCEKIDLSTNSELLTGSPEICGGPRIVVRSMKPIKKGEQVTIAYTDLLQSKELRQLDLWSKYRFTCCCHRCVAVPLTSVDQHLQEISAYNGRLSHDVGVESLTEYVDDAIDDYISSNDAESCCKKLEDALLNGFHYERLVIRLHPQHHLSLNCYTTLASAYKVRAMDENRLNALKMNRFSAAYSLLLALLTHRLFLSESSLIKSVSYYWVGAGEAVLNLARSLVPNSGSEVPSCKCSRCGLIDMFEANFDHGHCPNKVLDVSVEFLNCISDITRKVWKFLVCGNGYLEVVKDPVELRWLDTEKFVGSNGRDSEGIMERGELLGLSGHCLLYGGILANISGGHDSDLSCYVRQLVYDGDGKRGGS</sequence>
<protein>
    <submittedName>
        <fullName evidence="1">Uncharacterized protein</fullName>
    </submittedName>
</protein>
<evidence type="ECO:0000313" key="2">
    <source>
        <dbReference type="Proteomes" id="UP001055879"/>
    </source>
</evidence>
<dbReference type="Proteomes" id="UP001055879">
    <property type="component" value="Linkage Group LG02"/>
</dbReference>
<dbReference type="EMBL" id="CM042048">
    <property type="protein sequence ID" value="KAI3757496.1"/>
    <property type="molecule type" value="Genomic_DNA"/>
</dbReference>